<organism evidence="1">
    <name type="scientific">marine metagenome</name>
    <dbReference type="NCBI Taxonomy" id="408172"/>
    <lineage>
        <taxon>unclassified sequences</taxon>
        <taxon>metagenomes</taxon>
        <taxon>ecological metagenomes</taxon>
    </lineage>
</organism>
<protein>
    <recommendedName>
        <fullName evidence="2">Nucleotide-diphospho-sugar transferase domain-containing protein</fullName>
    </recommendedName>
</protein>
<proteinExistence type="predicted"/>
<dbReference type="AlphaFoldDB" id="A0A382KBY1"/>
<evidence type="ECO:0008006" key="2">
    <source>
        <dbReference type="Google" id="ProtNLM"/>
    </source>
</evidence>
<evidence type="ECO:0000313" key="1">
    <source>
        <dbReference type="EMBL" id="SVC22464.1"/>
    </source>
</evidence>
<name>A0A382KBY1_9ZZZZ</name>
<dbReference type="InterPro" id="IPR029044">
    <property type="entry name" value="Nucleotide-diphossugar_trans"/>
</dbReference>
<sequence length="291" mass="33698">MFGLNGTARIISNKSNLYIDYIKMAVANAILIKKYMKNNSVCLLTDKKGKNHLEKINGTQYFDHVIIQNIVYDGVGPNTNLQVNTRAMRMGTDTIRLPWQNQSRPDAYRLSPYDKTILLDSDYFVFDNTLDSLFDTDCDILCGANVEEVGQQENLIDYYRLHHQTIKMYWATVLYFTKSYEADLLFKIVAMVKKSWIYYGKLYKFESSRTYRNDFAVSVAIHMLNGRNETKDYALPYKIMCLADKHMMTSNTGIVFRQKNQNWIGSSVPKQNIHVMNKQSAMELAERVCNG</sequence>
<dbReference type="SUPFAM" id="SSF53448">
    <property type="entry name" value="Nucleotide-diphospho-sugar transferases"/>
    <property type="match status" value="1"/>
</dbReference>
<gene>
    <name evidence="1" type="ORF">METZ01_LOCUS275318</name>
</gene>
<accession>A0A382KBY1</accession>
<dbReference type="EMBL" id="UINC01079962">
    <property type="protein sequence ID" value="SVC22464.1"/>
    <property type="molecule type" value="Genomic_DNA"/>
</dbReference>
<reference evidence="1" key="1">
    <citation type="submission" date="2018-05" db="EMBL/GenBank/DDBJ databases">
        <authorList>
            <person name="Lanie J.A."/>
            <person name="Ng W.-L."/>
            <person name="Kazmierczak K.M."/>
            <person name="Andrzejewski T.M."/>
            <person name="Davidsen T.M."/>
            <person name="Wayne K.J."/>
            <person name="Tettelin H."/>
            <person name="Glass J.I."/>
            <person name="Rusch D."/>
            <person name="Podicherti R."/>
            <person name="Tsui H.-C.T."/>
            <person name="Winkler M.E."/>
        </authorList>
    </citation>
    <scope>NUCLEOTIDE SEQUENCE</scope>
</reference>